<accession>A0A919VN48</accession>
<evidence type="ECO:0000313" key="3">
    <source>
        <dbReference type="Proteomes" id="UP000680865"/>
    </source>
</evidence>
<comment type="caution">
    <text evidence="2">The sequence shown here is derived from an EMBL/GenBank/DDBJ whole genome shotgun (WGS) entry which is preliminary data.</text>
</comment>
<evidence type="ECO:0000313" key="2">
    <source>
        <dbReference type="EMBL" id="GIM69731.1"/>
    </source>
</evidence>
<keyword evidence="3" id="KW-1185">Reference proteome</keyword>
<dbReference type="InterPro" id="IPR057746">
    <property type="entry name" value="CpnT-like_N"/>
</dbReference>
<sequence>MQHLYSGPVAIDDLPLPVVNFLNVLGVPWPYIDEDVVSQFAAFTRDFATAVQTTHDDATRAVAGIAGAYQGSATDAMSSGWARMSARHVDELVDGCHVLAVALDVAAGYIVAQKAEAIAVLVGMAAAFVADQAAAVATAGLAEAAVPLIIEGAELLVKSLVMDLEQHIIGQVIEAAAKPLFAKVEEALAGLDWSQSGTTQSEAATGVSLDPAALARQVAVLRDHATALGQHGTRFAGLVASLEF</sequence>
<feature type="domain" description="Outer membrane channel protein CpnT-like N-terminal" evidence="1">
    <location>
        <begin position="27"/>
        <end position="144"/>
    </location>
</feature>
<gene>
    <name evidence="2" type="ORF">Aco04nite_16690</name>
</gene>
<proteinExistence type="predicted"/>
<dbReference type="AlphaFoldDB" id="A0A919VN48"/>
<dbReference type="Gene3D" id="1.10.287.1060">
    <property type="entry name" value="ESAT-6-like"/>
    <property type="match status" value="1"/>
</dbReference>
<dbReference type="Proteomes" id="UP000680865">
    <property type="component" value="Unassembled WGS sequence"/>
</dbReference>
<evidence type="ECO:0000259" key="1">
    <source>
        <dbReference type="Pfam" id="PF25547"/>
    </source>
</evidence>
<dbReference type="EMBL" id="BOQP01000007">
    <property type="protein sequence ID" value="GIM69731.1"/>
    <property type="molecule type" value="Genomic_DNA"/>
</dbReference>
<protein>
    <recommendedName>
        <fullName evidence="1">Outer membrane channel protein CpnT-like N-terminal domain-containing protein</fullName>
    </recommendedName>
</protein>
<name>A0A919VN48_9ACTN</name>
<dbReference type="Pfam" id="PF25547">
    <property type="entry name" value="WXG100_2"/>
    <property type="match status" value="1"/>
</dbReference>
<reference evidence="2" key="1">
    <citation type="submission" date="2021-03" db="EMBL/GenBank/DDBJ databases">
        <title>Whole genome shotgun sequence of Actinoplanes consettensis NBRC 14913.</title>
        <authorList>
            <person name="Komaki H."/>
            <person name="Tamura T."/>
        </authorList>
    </citation>
    <scope>NUCLEOTIDE SEQUENCE</scope>
    <source>
        <strain evidence="2">NBRC 14913</strain>
    </source>
</reference>
<organism evidence="2 3">
    <name type="scientific">Winogradskya consettensis</name>
    <dbReference type="NCBI Taxonomy" id="113560"/>
    <lineage>
        <taxon>Bacteria</taxon>
        <taxon>Bacillati</taxon>
        <taxon>Actinomycetota</taxon>
        <taxon>Actinomycetes</taxon>
        <taxon>Micromonosporales</taxon>
        <taxon>Micromonosporaceae</taxon>
        <taxon>Winogradskya</taxon>
    </lineage>
</organism>